<keyword evidence="3" id="KW-1185">Reference proteome</keyword>
<dbReference type="InterPro" id="IPR018379">
    <property type="entry name" value="BEN_domain"/>
</dbReference>
<accession>A0AAV7IFX2</accession>
<protein>
    <recommendedName>
        <fullName evidence="1">BEN domain-containing protein</fullName>
    </recommendedName>
</protein>
<proteinExistence type="predicted"/>
<organism evidence="2 3">
    <name type="scientific">Cotesia glomerata</name>
    <name type="common">Lepidopteran parasitic wasp</name>
    <name type="synonym">Apanteles glomeratus</name>
    <dbReference type="NCBI Taxonomy" id="32391"/>
    <lineage>
        <taxon>Eukaryota</taxon>
        <taxon>Metazoa</taxon>
        <taxon>Ecdysozoa</taxon>
        <taxon>Arthropoda</taxon>
        <taxon>Hexapoda</taxon>
        <taxon>Insecta</taxon>
        <taxon>Pterygota</taxon>
        <taxon>Neoptera</taxon>
        <taxon>Endopterygota</taxon>
        <taxon>Hymenoptera</taxon>
        <taxon>Apocrita</taxon>
        <taxon>Ichneumonoidea</taxon>
        <taxon>Braconidae</taxon>
        <taxon>Microgastrinae</taxon>
        <taxon>Cotesia</taxon>
    </lineage>
</organism>
<dbReference type="Proteomes" id="UP000826195">
    <property type="component" value="Unassembled WGS sequence"/>
</dbReference>
<dbReference type="SMART" id="SM01025">
    <property type="entry name" value="BEN"/>
    <property type="match status" value="1"/>
</dbReference>
<name>A0AAV7IFX2_COTGL</name>
<gene>
    <name evidence="2" type="ORF">KQX54_016406</name>
</gene>
<dbReference type="Pfam" id="PF10523">
    <property type="entry name" value="BEN"/>
    <property type="match status" value="1"/>
</dbReference>
<comment type="caution">
    <text evidence="2">The sequence shown here is derived from an EMBL/GenBank/DDBJ whole genome shotgun (WGS) entry which is preliminary data.</text>
</comment>
<feature type="domain" description="BEN" evidence="1">
    <location>
        <begin position="1"/>
        <end position="77"/>
    </location>
</feature>
<dbReference type="EMBL" id="JAHXZJ010001864">
    <property type="protein sequence ID" value="KAH0549972.1"/>
    <property type="molecule type" value="Genomic_DNA"/>
</dbReference>
<evidence type="ECO:0000313" key="3">
    <source>
        <dbReference type="Proteomes" id="UP000826195"/>
    </source>
</evidence>
<sequence>MGRSLVRALFPDEVLLRSNYRGGSSKIDKNAAKRPSLDSGIMKAIKEPVMQKFPNDFKQVLFGMVINNVMTELRRQNKLADFGSKFTLRLLKMLISPGLVFGLLNTF</sequence>
<evidence type="ECO:0000259" key="1">
    <source>
        <dbReference type="SMART" id="SM01025"/>
    </source>
</evidence>
<evidence type="ECO:0000313" key="2">
    <source>
        <dbReference type="EMBL" id="KAH0549972.1"/>
    </source>
</evidence>
<dbReference type="AlphaFoldDB" id="A0AAV7IFX2"/>
<dbReference type="Gene3D" id="1.10.10.2590">
    <property type="entry name" value="BEN domain"/>
    <property type="match status" value="1"/>
</dbReference>
<dbReference type="GO" id="GO:0003677">
    <property type="term" value="F:DNA binding"/>
    <property type="evidence" value="ECO:0007669"/>
    <property type="project" value="InterPro"/>
</dbReference>
<reference evidence="2 3" key="1">
    <citation type="journal article" date="2021" name="J. Hered.">
        <title>A chromosome-level genome assembly of the parasitoid wasp, Cotesia glomerata (Hymenoptera: Braconidae).</title>
        <authorList>
            <person name="Pinto B.J."/>
            <person name="Weis J.J."/>
            <person name="Gamble T."/>
            <person name="Ode P.J."/>
            <person name="Paul R."/>
            <person name="Zaspel J.M."/>
        </authorList>
    </citation>
    <scope>NUCLEOTIDE SEQUENCE [LARGE SCALE GENOMIC DNA]</scope>
    <source>
        <strain evidence="2">CgM1</strain>
    </source>
</reference>